<accession>A0A6C0CRJ9</accession>
<proteinExistence type="predicted"/>
<sequence length="184" mass="22423">MRRSIINIPYQNTVHRILEVPKNQLERLKSKQAIQKYDLIWLSEIQDPYEQLTYYDSNSQIWKIPSTLALVTDIYYDDTNCIWTLLVNDRVLFNDYKVLYTVGVYISDVVANHSEYLRKTKAAATIQKYYKRHYFTRNLMAKRIQRIYIQHYWNPNNPNMLERLQNEYQMFYMEINLPAFRQFP</sequence>
<dbReference type="EMBL" id="MN739480">
    <property type="protein sequence ID" value="QHT07178.1"/>
    <property type="molecule type" value="Genomic_DNA"/>
</dbReference>
<reference evidence="1" key="1">
    <citation type="journal article" date="2020" name="Nature">
        <title>Giant virus diversity and host interactions through global metagenomics.</title>
        <authorList>
            <person name="Schulz F."/>
            <person name="Roux S."/>
            <person name="Paez-Espino D."/>
            <person name="Jungbluth S."/>
            <person name="Walsh D.A."/>
            <person name="Denef V.J."/>
            <person name="McMahon K.D."/>
            <person name="Konstantinidis K.T."/>
            <person name="Eloe-Fadrosh E.A."/>
            <person name="Kyrpides N.C."/>
            <person name="Woyke T."/>
        </authorList>
    </citation>
    <scope>NUCLEOTIDE SEQUENCE</scope>
    <source>
        <strain evidence="1">GVMAG-M-3300021962-46</strain>
    </source>
</reference>
<evidence type="ECO:0000313" key="1">
    <source>
        <dbReference type="EMBL" id="QHT07178.1"/>
    </source>
</evidence>
<dbReference type="CDD" id="cd23767">
    <property type="entry name" value="IQCD"/>
    <property type="match status" value="1"/>
</dbReference>
<organism evidence="1">
    <name type="scientific">viral metagenome</name>
    <dbReference type="NCBI Taxonomy" id="1070528"/>
    <lineage>
        <taxon>unclassified sequences</taxon>
        <taxon>metagenomes</taxon>
        <taxon>organismal metagenomes</taxon>
    </lineage>
</organism>
<name>A0A6C0CRJ9_9ZZZZ</name>
<protein>
    <submittedName>
        <fullName evidence="1">Uncharacterized protein</fullName>
    </submittedName>
</protein>
<dbReference type="AlphaFoldDB" id="A0A6C0CRJ9"/>